<sequence length="610" mass="69482">MSQVKASREFKFFGAYSRKRRRRNGDILITEPGCSVGAAADPQASHESTMRPAIVVESPRAADEGELHRVELTGMDCSAATQPADMPPLPVSPARISQQQTNSVHEDADTGSLNDVPRDDADWPFSRLMNPFLEADPLFMASLDQPDHHLHLQFGTDMPALQLDDTLSSNLPVDDILTKEAHRSDNEESSNSVVPDEVVLPSISAREAPSNITSTITQLLSRYDREFCIMPLTCDFDANPFRSDPEYGQNSQLLHHCILALSYKHINRDTGSCEAEARLHKKTALRMLKDMEGASRSSIGTPSWEATFLDAILILMTLDCATSARGPWAWYLKRAYKMMQDMEYLNGPKTPRMQARIEILVWWDVTLALTTRQGCVLSESTMINLLDRDEASMQTFYSVSGCPEFLFRRMIRLGSYAREYELVARMTCARFDLGPVLLLEKEIRQWSDLEYESPSNHQDFDSLHQDPGADDQAHYKEDLHHCAEAWRWGLLIYIVRVFRWERNKPAPTILDFLARKTLNHVSSCRSTSMVQKQLLLPVFLAGCETTDEHLRQIAQSYCSWWNEWTRYDMFLTASALLEEIWKTGDSQVWWGSVIDEKNVSNHSNHQFLFG</sequence>
<dbReference type="Proteomes" id="UP000020467">
    <property type="component" value="Unassembled WGS sequence"/>
</dbReference>
<dbReference type="OrthoDB" id="2015447at2759"/>
<dbReference type="GO" id="GO:0045944">
    <property type="term" value="P:positive regulation of transcription by RNA polymerase II"/>
    <property type="evidence" value="ECO:0007669"/>
    <property type="project" value="TreeGrafter"/>
</dbReference>
<dbReference type="AlphaFoldDB" id="A0A010RHM0"/>
<keyword evidence="2" id="KW-0539">Nucleus</keyword>
<evidence type="ECO:0000313" key="5">
    <source>
        <dbReference type="Proteomes" id="UP000020467"/>
    </source>
</evidence>
<feature type="region of interest" description="Disordered" evidence="3">
    <location>
        <begin position="94"/>
        <end position="116"/>
    </location>
</feature>
<dbReference type="PANTHER" id="PTHR37534:SF7">
    <property type="entry name" value="TRANSCRIPTIONAL ACTIVATOR PROTEIN UGA3"/>
    <property type="match status" value="1"/>
</dbReference>
<evidence type="ECO:0000256" key="1">
    <source>
        <dbReference type="ARBA" id="ARBA00004123"/>
    </source>
</evidence>
<name>A0A010RHM0_9PEZI</name>
<keyword evidence="5" id="KW-1185">Reference proteome</keyword>
<reference evidence="4 5" key="1">
    <citation type="submission" date="2014-02" db="EMBL/GenBank/DDBJ databases">
        <title>The genome sequence of Colletotrichum fioriniae PJ7.</title>
        <authorList>
            <person name="Baroncelli R."/>
            <person name="Thon M.R."/>
        </authorList>
    </citation>
    <scope>NUCLEOTIDE SEQUENCE [LARGE SCALE GENOMIC DNA]</scope>
    <source>
        <strain evidence="4 5">PJ7</strain>
    </source>
</reference>
<dbReference type="KEGG" id="cfj:CFIO01_12984"/>
<gene>
    <name evidence="4" type="ORF">CFIO01_12984</name>
</gene>
<evidence type="ECO:0000313" key="4">
    <source>
        <dbReference type="EMBL" id="EXF77329.1"/>
    </source>
</evidence>
<proteinExistence type="predicted"/>
<dbReference type="GO" id="GO:0005634">
    <property type="term" value="C:nucleus"/>
    <property type="evidence" value="ECO:0007669"/>
    <property type="project" value="UniProtKB-SubCell"/>
</dbReference>
<dbReference type="EMBL" id="JARH01000730">
    <property type="protein sequence ID" value="EXF77329.1"/>
    <property type="molecule type" value="Genomic_DNA"/>
</dbReference>
<protein>
    <submittedName>
        <fullName evidence="4">Uncharacterized protein</fullName>
    </submittedName>
</protein>
<comment type="subcellular location">
    <subcellularLocation>
        <location evidence="1">Nucleus</location>
    </subcellularLocation>
</comment>
<organism evidence="4 5">
    <name type="scientific">Colletotrichum fioriniae PJ7</name>
    <dbReference type="NCBI Taxonomy" id="1445577"/>
    <lineage>
        <taxon>Eukaryota</taxon>
        <taxon>Fungi</taxon>
        <taxon>Dikarya</taxon>
        <taxon>Ascomycota</taxon>
        <taxon>Pezizomycotina</taxon>
        <taxon>Sordariomycetes</taxon>
        <taxon>Hypocreomycetidae</taxon>
        <taxon>Glomerellales</taxon>
        <taxon>Glomerellaceae</taxon>
        <taxon>Colletotrichum</taxon>
        <taxon>Colletotrichum acutatum species complex</taxon>
    </lineage>
</organism>
<evidence type="ECO:0000256" key="2">
    <source>
        <dbReference type="ARBA" id="ARBA00023242"/>
    </source>
</evidence>
<evidence type="ECO:0000256" key="3">
    <source>
        <dbReference type="SAM" id="MobiDB-lite"/>
    </source>
</evidence>
<dbReference type="PANTHER" id="PTHR37534">
    <property type="entry name" value="TRANSCRIPTIONAL ACTIVATOR PROTEIN UGA3"/>
    <property type="match status" value="1"/>
</dbReference>
<dbReference type="GO" id="GO:0003700">
    <property type="term" value="F:DNA-binding transcription factor activity"/>
    <property type="evidence" value="ECO:0007669"/>
    <property type="project" value="TreeGrafter"/>
</dbReference>
<dbReference type="HOGENOM" id="CLU_028540_0_0_1"/>
<dbReference type="Pfam" id="PF11951">
    <property type="entry name" value="Fungal_trans_2"/>
    <property type="match status" value="1"/>
</dbReference>
<dbReference type="eggNOG" id="ENOG502T1JF">
    <property type="taxonomic scope" value="Eukaryota"/>
</dbReference>
<accession>A0A010RHM0</accession>
<dbReference type="GO" id="GO:0000976">
    <property type="term" value="F:transcription cis-regulatory region binding"/>
    <property type="evidence" value="ECO:0007669"/>
    <property type="project" value="TreeGrafter"/>
</dbReference>
<comment type="caution">
    <text evidence="4">The sequence shown here is derived from an EMBL/GenBank/DDBJ whole genome shotgun (WGS) entry which is preliminary data.</text>
</comment>
<dbReference type="InterPro" id="IPR021858">
    <property type="entry name" value="Fun_TF"/>
</dbReference>